<dbReference type="RefSeq" id="WP_375064922.1">
    <property type="nucleotide sequence ID" value="NZ_JBHGBT010000022.1"/>
</dbReference>
<accession>A0ABV4ZSN8</accession>
<evidence type="ECO:0000313" key="2">
    <source>
        <dbReference type="Proteomes" id="UP001577267"/>
    </source>
</evidence>
<evidence type="ECO:0000313" key="1">
    <source>
        <dbReference type="EMBL" id="MFB4196795.1"/>
    </source>
</evidence>
<protein>
    <submittedName>
        <fullName evidence="1">Uncharacterized protein</fullName>
    </submittedName>
</protein>
<organism evidence="1 2">
    <name type="scientific">Streptomyces carpaticus</name>
    <dbReference type="NCBI Taxonomy" id="285558"/>
    <lineage>
        <taxon>Bacteria</taxon>
        <taxon>Bacillati</taxon>
        <taxon>Actinomycetota</taxon>
        <taxon>Actinomycetes</taxon>
        <taxon>Kitasatosporales</taxon>
        <taxon>Streptomycetaceae</taxon>
        <taxon>Streptomyces</taxon>
    </lineage>
</organism>
<proteinExistence type="predicted"/>
<sequence>MRAPLWSGLLPDEQVALDAHGWIEWPELGSLPDPVEPPHLPDVLRALVPDGPWSGPDGA</sequence>
<name>A0ABV4ZSN8_9ACTN</name>
<dbReference type="EMBL" id="JBHGBT010000022">
    <property type="protein sequence ID" value="MFB4196795.1"/>
    <property type="molecule type" value="Genomic_DNA"/>
</dbReference>
<gene>
    <name evidence="1" type="ORF">ACE11A_20860</name>
</gene>
<comment type="caution">
    <text evidence="1">The sequence shown here is derived from an EMBL/GenBank/DDBJ whole genome shotgun (WGS) entry which is preliminary data.</text>
</comment>
<keyword evidence="2" id="KW-1185">Reference proteome</keyword>
<dbReference type="Proteomes" id="UP001577267">
    <property type="component" value="Unassembled WGS sequence"/>
</dbReference>
<reference evidence="1 2" key="1">
    <citation type="submission" date="2024-09" db="EMBL/GenBank/DDBJ databases">
        <title>Draft genome sequence of multifaceted antimicrobials producing Streptomyces sp. strain FH1.</title>
        <authorList>
            <person name="Hassan F."/>
            <person name="Ali H."/>
            <person name="Hassan N."/>
            <person name="Nawaz A."/>
        </authorList>
    </citation>
    <scope>NUCLEOTIDE SEQUENCE [LARGE SCALE GENOMIC DNA]</scope>
    <source>
        <strain evidence="1 2">FH1</strain>
    </source>
</reference>